<organism evidence="3 4">
    <name type="scientific">Nesterenkonia sedimenti</name>
    <dbReference type="NCBI Taxonomy" id="1463632"/>
    <lineage>
        <taxon>Bacteria</taxon>
        <taxon>Bacillati</taxon>
        <taxon>Actinomycetota</taxon>
        <taxon>Actinomycetes</taxon>
        <taxon>Micrococcales</taxon>
        <taxon>Micrococcaceae</taxon>
        <taxon>Nesterenkonia</taxon>
    </lineage>
</organism>
<dbReference type="GO" id="GO:0000156">
    <property type="term" value="F:phosphorelay response regulator activity"/>
    <property type="evidence" value="ECO:0007669"/>
    <property type="project" value="InterPro"/>
</dbReference>
<dbReference type="Proteomes" id="UP000523139">
    <property type="component" value="Unassembled WGS sequence"/>
</dbReference>
<dbReference type="GO" id="GO:0003677">
    <property type="term" value="F:DNA binding"/>
    <property type="evidence" value="ECO:0007669"/>
    <property type="project" value="UniProtKB-KW"/>
</dbReference>
<name>A0A7X8TJG9_9MICC</name>
<dbReference type="PROSITE" id="PS50930">
    <property type="entry name" value="HTH_LYTTR"/>
    <property type="match status" value="1"/>
</dbReference>
<dbReference type="Gene3D" id="3.30.450.40">
    <property type="match status" value="1"/>
</dbReference>
<keyword evidence="3" id="KW-0238">DNA-binding</keyword>
<proteinExistence type="predicted"/>
<feature type="compositionally biased region" description="Low complexity" evidence="1">
    <location>
        <begin position="340"/>
        <end position="353"/>
    </location>
</feature>
<dbReference type="InterPro" id="IPR007492">
    <property type="entry name" value="LytTR_DNA-bd_dom"/>
</dbReference>
<gene>
    <name evidence="3" type="ORF">HGQ17_07750</name>
</gene>
<protein>
    <submittedName>
        <fullName evidence="3">DNA-binding protein</fullName>
    </submittedName>
</protein>
<dbReference type="InterPro" id="IPR046947">
    <property type="entry name" value="LytR-like"/>
</dbReference>
<keyword evidence="4" id="KW-1185">Reference proteome</keyword>
<feature type="domain" description="HTH LytTR-type" evidence="2">
    <location>
        <begin position="363"/>
        <end position="470"/>
    </location>
</feature>
<comment type="caution">
    <text evidence="3">The sequence shown here is derived from an EMBL/GenBank/DDBJ whole genome shotgun (WGS) entry which is preliminary data.</text>
</comment>
<feature type="region of interest" description="Disordered" evidence="1">
    <location>
        <begin position="334"/>
        <end position="362"/>
    </location>
</feature>
<sequence length="470" mass="51409">MTTSHLLPTPPEKEEAIYGAWERFVRGENEISGVRPEVALSWQRSRDQYQVDPFLAEAPAAVSDVTHSLEHDVVFSELGFRAAAMVNEVAGLSGVITIADANGRILSEWGDKETHRMGAEAGLAPWRCWSERAVGTNGMGTALENPRAVVVRRQEHWCQAFHDWSCAAAAVRDAVTKAPIAVLNISCWRRELPASTTTWLRNVTTHTQSMLRTRARDGGAELLAVFHHERSHTPAPLAAVDTAGRVVVADEAAAVLLGVPAEAAAVDPAVRWNPQLPELIRAAKYATERAGHDPDWAGSTQICTHLADDPTPVCIRPVFQYGNLVGHLVTFTESDDEQLPGEAPRPAATPPAAGGNGGQPHRVIGQRENRMVLMPGESVMLAETEGNDVWLTTDQGRLQAAATSLDKLDYELSALGFLRVHRRYVVNLNRVQEVERRDKGELFLVMDDPKATMVPVSRRNTRAVRQALGI</sequence>
<evidence type="ECO:0000256" key="1">
    <source>
        <dbReference type="SAM" id="MobiDB-lite"/>
    </source>
</evidence>
<reference evidence="3 4" key="1">
    <citation type="submission" date="2020-04" db="EMBL/GenBank/DDBJ databases">
        <title>Nesterenkonia sp. nov., isolated from marine sediment.</title>
        <authorList>
            <person name="Zhang G."/>
        </authorList>
    </citation>
    <scope>NUCLEOTIDE SEQUENCE [LARGE SCALE GENOMIC DNA]</scope>
    <source>
        <strain evidence="3 4">MY13</strain>
    </source>
</reference>
<dbReference type="PANTHER" id="PTHR37299:SF1">
    <property type="entry name" value="STAGE 0 SPORULATION PROTEIN A HOMOLOG"/>
    <property type="match status" value="1"/>
</dbReference>
<dbReference type="InterPro" id="IPR029016">
    <property type="entry name" value="GAF-like_dom_sf"/>
</dbReference>
<dbReference type="SMART" id="SM00850">
    <property type="entry name" value="LytTR"/>
    <property type="match status" value="1"/>
</dbReference>
<dbReference type="AlphaFoldDB" id="A0A7X8TJG9"/>
<dbReference type="PANTHER" id="PTHR37299">
    <property type="entry name" value="TRANSCRIPTIONAL REGULATOR-RELATED"/>
    <property type="match status" value="1"/>
</dbReference>
<dbReference type="EMBL" id="JABAHY010000006">
    <property type="protein sequence ID" value="NLS09897.1"/>
    <property type="molecule type" value="Genomic_DNA"/>
</dbReference>
<dbReference type="Gene3D" id="2.40.50.1020">
    <property type="entry name" value="LytTr DNA-binding domain"/>
    <property type="match status" value="1"/>
</dbReference>
<evidence type="ECO:0000259" key="2">
    <source>
        <dbReference type="PROSITE" id="PS50930"/>
    </source>
</evidence>
<dbReference type="Pfam" id="PF04397">
    <property type="entry name" value="LytTR"/>
    <property type="match status" value="1"/>
</dbReference>
<accession>A0A7X8TJG9</accession>
<evidence type="ECO:0000313" key="3">
    <source>
        <dbReference type="EMBL" id="NLS09897.1"/>
    </source>
</evidence>
<dbReference type="RefSeq" id="WP_168887382.1">
    <property type="nucleotide sequence ID" value="NZ_JABAHY010000006.1"/>
</dbReference>
<evidence type="ECO:0000313" key="4">
    <source>
        <dbReference type="Proteomes" id="UP000523139"/>
    </source>
</evidence>